<dbReference type="InterPro" id="IPR040000">
    <property type="entry name" value="NOP9"/>
</dbReference>
<dbReference type="Pfam" id="PF22493">
    <property type="entry name" value="PUF_NOP9"/>
    <property type="match status" value="1"/>
</dbReference>
<dbReference type="GO" id="GO:0030688">
    <property type="term" value="C:preribosome, small subunit precursor"/>
    <property type="evidence" value="ECO:0007669"/>
    <property type="project" value="TreeGrafter"/>
</dbReference>
<dbReference type="Gene3D" id="1.25.10.10">
    <property type="entry name" value="Leucine-rich Repeat Variant"/>
    <property type="match status" value="2"/>
</dbReference>
<reference evidence="2" key="1">
    <citation type="journal article" date="2014" name="Nature">
        <title>Elephant shark genome provides unique insights into gnathostome evolution.</title>
        <authorList>
            <consortium name="International Elephant Shark Genome Sequencing Consortium"/>
            <person name="Venkatesh B."/>
            <person name="Lee A.P."/>
            <person name="Ravi V."/>
            <person name="Maurya A.K."/>
            <person name="Lian M.M."/>
            <person name="Swann J.B."/>
            <person name="Ohta Y."/>
            <person name="Flajnik M.F."/>
            <person name="Sutoh Y."/>
            <person name="Kasahara M."/>
            <person name="Hoon S."/>
            <person name="Gangu V."/>
            <person name="Roy S.W."/>
            <person name="Irimia M."/>
            <person name="Korzh V."/>
            <person name="Kondrychyn I."/>
            <person name="Lim Z.W."/>
            <person name="Tay B.H."/>
            <person name="Tohari S."/>
            <person name="Kong K.W."/>
            <person name="Ho S."/>
            <person name="Lorente-Galdos B."/>
            <person name="Quilez J."/>
            <person name="Marques-Bonet T."/>
            <person name="Raney B.J."/>
            <person name="Ingham P.W."/>
            <person name="Tay A."/>
            <person name="Hillier L.W."/>
            <person name="Minx P."/>
            <person name="Boehm T."/>
            <person name="Wilson R.K."/>
            <person name="Brenner S."/>
            <person name="Warren W.C."/>
        </authorList>
    </citation>
    <scope>NUCLEOTIDE SEQUENCE</scope>
    <source>
        <tissue evidence="2">Ovary</tissue>
    </source>
</reference>
<protein>
    <submittedName>
        <fullName evidence="2">Pumilio domain-containing protein C14orf21-like protein</fullName>
    </submittedName>
</protein>
<dbReference type="GO" id="GO:0030686">
    <property type="term" value="C:90S preribosome"/>
    <property type="evidence" value="ECO:0007669"/>
    <property type="project" value="TreeGrafter"/>
</dbReference>
<dbReference type="InterPro" id="IPR011989">
    <property type="entry name" value="ARM-like"/>
</dbReference>
<dbReference type="GO" id="GO:0000056">
    <property type="term" value="P:ribosomal small subunit export from nucleus"/>
    <property type="evidence" value="ECO:0007669"/>
    <property type="project" value="TreeGrafter"/>
</dbReference>
<dbReference type="EMBL" id="JW869581">
    <property type="protein sequence ID" value="AFP02099.1"/>
    <property type="molecule type" value="mRNA"/>
</dbReference>
<dbReference type="InterPro" id="IPR016024">
    <property type="entry name" value="ARM-type_fold"/>
</dbReference>
<keyword evidence="1" id="KW-0677">Repeat</keyword>
<dbReference type="GO" id="GO:0000480">
    <property type="term" value="P:endonucleolytic cleavage in 5'-ETS of tricistronic rRNA transcript (SSU-rRNA, 5.8S rRNA, LSU-rRNA)"/>
    <property type="evidence" value="ECO:0007669"/>
    <property type="project" value="TreeGrafter"/>
</dbReference>
<dbReference type="GO" id="GO:0003723">
    <property type="term" value="F:RNA binding"/>
    <property type="evidence" value="ECO:0007669"/>
    <property type="project" value="InterPro"/>
</dbReference>
<dbReference type="GO" id="GO:0005730">
    <property type="term" value="C:nucleolus"/>
    <property type="evidence" value="ECO:0007669"/>
    <property type="project" value="TreeGrafter"/>
</dbReference>
<name>V9KUA0_CALMI</name>
<dbReference type="AlphaFoldDB" id="V9KUA0"/>
<proteinExistence type="evidence at transcript level"/>
<dbReference type="GO" id="GO:0000472">
    <property type="term" value="P:endonucleolytic cleavage to generate mature 5'-end of SSU-rRNA from (SSU-rRNA, 5.8S rRNA, LSU-rRNA)"/>
    <property type="evidence" value="ECO:0007669"/>
    <property type="project" value="TreeGrafter"/>
</dbReference>
<dbReference type="PANTHER" id="PTHR13102">
    <property type="entry name" value="NUCLEOLAR PROTEIN 9"/>
    <property type="match status" value="1"/>
</dbReference>
<dbReference type="InterPro" id="IPR001313">
    <property type="entry name" value="Pumilio_RNA-bd_rpt"/>
</dbReference>
<evidence type="ECO:0000256" key="1">
    <source>
        <dbReference type="ARBA" id="ARBA00022737"/>
    </source>
</evidence>
<dbReference type="PANTHER" id="PTHR13102:SF0">
    <property type="entry name" value="NUCLEOLAR PROTEIN 9"/>
    <property type="match status" value="1"/>
</dbReference>
<accession>V9KUA0</accession>
<sequence>PGQALCPLLRALTPLLPLLGRHRSAVHVLETALRQTPRLAGCLRDETPDGGDATTSLEEALRAFGEEVRRDLVSYASHTHASYLVRTLVQVFAGVLLDTSPRRPNAREHSGKVTEFDVPETFNEELKAIAKILMENVSVFVTQPVASVVYQTILTATKDSEPTLCAELTSAVISYLSSLSQGKDSSCSLQLFLKDRTGSRLLETVITVADRKLFQKLLKGHFLGDLVSLSLHPMANFTIQRLLSSCPSPRLFCKIFDELLPGLETVLAEGHTGVITELISGCARHKVRQQEALTGLFEAFHCGEPKSRQITCLPLFLSLQTYEILYPEGHKTTSEQTLTVTAQGSVLAQQLMMFAETEGILSSLSGLSPAQRLPLACHPSGSHVLSAFLTSPTITASHRAQLSNSFSGQWLTLACSKHGSRVLDQIWNSASSSARQDIAEELAQSEAVLLRDAVGHHIARNLSLSHFIRRRKDWESHQATDSKKRKIFSEILEA</sequence>
<organism evidence="2">
    <name type="scientific">Callorhinchus milii</name>
    <name type="common">Ghost shark</name>
    <dbReference type="NCBI Taxonomy" id="7868"/>
    <lineage>
        <taxon>Eukaryota</taxon>
        <taxon>Metazoa</taxon>
        <taxon>Chordata</taxon>
        <taxon>Craniata</taxon>
        <taxon>Vertebrata</taxon>
        <taxon>Chondrichthyes</taxon>
        <taxon>Holocephali</taxon>
        <taxon>Chimaeriformes</taxon>
        <taxon>Callorhinchidae</taxon>
        <taxon>Callorhinchus</taxon>
    </lineage>
</organism>
<dbReference type="GO" id="GO:0000447">
    <property type="term" value="P:endonucleolytic cleavage in ITS1 to separate SSU-rRNA from 5.8S rRNA and LSU-rRNA from tricistronic rRNA transcript (SSU-rRNA, 5.8S rRNA, LSU-rRNA)"/>
    <property type="evidence" value="ECO:0007669"/>
    <property type="project" value="TreeGrafter"/>
</dbReference>
<dbReference type="SMART" id="SM00025">
    <property type="entry name" value="Pumilio"/>
    <property type="match status" value="4"/>
</dbReference>
<dbReference type="SUPFAM" id="SSF48371">
    <property type="entry name" value="ARM repeat"/>
    <property type="match status" value="2"/>
</dbReference>
<feature type="non-terminal residue" evidence="2">
    <location>
        <position position="1"/>
    </location>
</feature>
<evidence type="ECO:0000313" key="2">
    <source>
        <dbReference type="EMBL" id="AFP02099.1"/>
    </source>
</evidence>